<evidence type="ECO:0000313" key="6">
    <source>
        <dbReference type="Proteomes" id="UP001597375"/>
    </source>
</evidence>
<protein>
    <submittedName>
        <fullName evidence="5">Sigma-70 family RNA polymerase sigma factor</fullName>
    </submittedName>
</protein>
<dbReference type="PANTHER" id="PTHR43133">
    <property type="entry name" value="RNA POLYMERASE ECF-TYPE SIGMA FACTO"/>
    <property type="match status" value="1"/>
</dbReference>
<dbReference type="InterPro" id="IPR013325">
    <property type="entry name" value="RNA_pol_sigma_r2"/>
</dbReference>
<dbReference type="NCBIfam" id="TIGR02989">
    <property type="entry name" value="Sig-70_gvs1"/>
    <property type="match status" value="1"/>
</dbReference>
<keyword evidence="3" id="KW-0804">Transcription</keyword>
<organism evidence="5 6">
    <name type="scientific">Luteolibacter algae</name>
    <dbReference type="NCBI Taxonomy" id="454151"/>
    <lineage>
        <taxon>Bacteria</taxon>
        <taxon>Pseudomonadati</taxon>
        <taxon>Verrucomicrobiota</taxon>
        <taxon>Verrucomicrobiia</taxon>
        <taxon>Verrucomicrobiales</taxon>
        <taxon>Verrucomicrobiaceae</taxon>
        <taxon>Luteolibacter</taxon>
    </lineage>
</organism>
<reference evidence="6" key="1">
    <citation type="journal article" date="2019" name="Int. J. Syst. Evol. Microbiol.">
        <title>The Global Catalogue of Microorganisms (GCM) 10K type strain sequencing project: providing services to taxonomists for standard genome sequencing and annotation.</title>
        <authorList>
            <consortium name="The Broad Institute Genomics Platform"/>
            <consortium name="The Broad Institute Genome Sequencing Center for Infectious Disease"/>
            <person name="Wu L."/>
            <person name="Ma J."/>
        </authorList>
    </citation>
    <scope>NUCLEOTIDE SEQUENCE [LARGE SCALE GENOMIC DNA]</scope>
    <source>
        <strain evidence="6">CGMCC 4.7106</strain>
    </source>
</reference>
<dbReference type="InterPro" id="IPR007627">
    <property type="entry name" value="RNA_pol_sigma70_r2"/>
</dbReference>
<dbReference type="RefSeq" id="WP_386820858.1">
    <property type="nucleotide sequence ID" value="NZ_JBHUIT010000031.1"/>
</dbReference>
<evidence type="ECO:0000256" key="2">
    <source>
        <dbReference type="ARBA" id="ARBA00023082"/>
    </source>
</evidence>
<dbReference type="PANTHER" id="PTHR43133:SF51">
    <property type="entry name" value="RNA POLYMERASE SIGMA FACTOR"/>
    <property type="match status" value="1"/>
</dbReference>
<evidence type="ECO:0000313" key="5">
    <source>
        <dbReference type="EMBL" id="MFD2257544.1"/>
    </source>
</evidence>
<dbReference type="Pfam" id="PF04542">
    <property type="entry name" value="Sigma70_r2"/>
    <property type="match status" value="1"/>
</dbReference>
<dbReference type="Gene3D" id="1.10.1740.10">
    <property type="match status" value="1"/>
</dbReference>
<keyword evidence="1" id="KW-0805">Transcription regulation</keyword>
<sequence length="181" mass="20495">MSANGPHKKTLDESDFMRLLMQHEPALRAFARSLLPNWTLVDEAIQEASLTIWKKIDHLEDEAGFLPWAKVIVRFKCLSELGKLGRDKHIFTPGVLELLAEEADNFDAEEHASAMRALRSCLKKFSKPHRELLLAPYYGDGRVVVLAEESGKSANSLYKLLGRLREKLSLCVHRSVDQQAN</sequence>
<dbReference type="InterPro" id="IPR014331">
    <property type="entry name" value="RNA_pol_sigma70_ECF_RHOBA"/>
</dbReference>
<gene>
    <name evidence="5" type="ORF">ACFSSA_12750</name>
</gene>
<dbReference type="SUPFAM" id="SSF88946">
    <property type="entry name" value="Sigma2 domain of RNA polymerase sigma factors"/>
    <property type="match status" value="1"/>
</dbReference>
<evidence type="ECO:0000259" key="4">
    <source>
        <dbReference type="Pfam" id="PF04542"/>
    </source>
</evidence>
<dbReference type="InterPro" id="IPR014284">
    <property type="entry name" value="RNA_pol_sigma-70_dom"/>
</dbReference>
<keyword evidence="2" id="KW-0731">Sigma factor</keyword>
<evidence type="ECO:0000256" key="3">
    <source>
        <dbReference type="ARBA" id="ARBA00023163"/>
    </source>
</evidence>
<keyword evidence="6" id="KW-1185">Reference proteome</keyword>
<dbReference type="Proteomes" id="UP001597375">
    <property type="component" value="Unassembled WGS sequence"/>
</dbReference>
<feature type="domain" description="RNA polymerase sigma-70 region 2" evidence="4">
    <location>
        <begin position="19"/>
        <end position="85"/>
    </location>
</feature>
<proteinExistence type="predicted"/>
<name>A0ABW5DAI9_9BACT</name>
<dbReference type="NCBIfam" id="TIGR02937">
    <property type="entry name" value="sigma70-ECF"/>
    <property type="match status" value="1"/>
</dbReference>
<comment type="caution">
    <text evidence="5">The sequence shown here is derived from an EMBL/GenBank/DDBJ whole genome shotgun (WGS) entry which is preliminary data.</text>
</comment>
<evidence type="ECO:0000256" key="1">
    <source>
        <dbReference type="ARBA" id="ARBA00023015"/>
    </source>
</evidence>
<dbReference type="EMBL" id="JBHUIT010000031">
    <property type="protein sequence ID" value="MFD2257544.1"/>
    <property type="molecule type" value="Genomic_DNA"/>
</dbReference>
<accession>A0ABW5DAI9</accession>
<dbReference type="InterPro" id="IPR039425">
    <property type="entry name" value="RNA_pol_sigma-70-like"/>
</dbReference>